<dbReference type="Pfam" id="PF03468">
    <property type="entry name" value="XS"/>
    <property type="match status" value="1"/>
</dbReference>
<evidence type="ECO:0000259" key="1">
    <source>
        <dbReference type="Pfam" id="PF03468"/>
    </source>
</evidence>
<protein>
    <recommendedName>
        <fullName evidence="1">XS domain-containing protein</fullName>
    </recommendedName>
</protein>
<dbReference type="PhylomeDB" id="A0A068UH39"/>
<dbReference type="GO" id="GO:0031047">
    <property type="term" value="P:regulatory ncRNA-mediated gene silencing"/>
    <property type="evidence" value="ECO:0007669"/>
    <property type="project" value="InterPro"/>
</dbReference>
<evidence type="ECO:0000313" key="2">
    <source>
        <dbReference type="EMBL" id="CDP06963.1"/>
    </source>
</evidence>
<reference evidence="3" key="1">
    <citation type="journal article" date="2014" name="Science">
        <title>The coffee genome provides insight into the convergent evolution of caffeine biosynthesis.</title>
        <authorList>
            <person name="Denoeud F."/>
            <person name="Carretero-Paulet L."/>
            <person name="Dereeper A."/>
            <person name="Droc G."/>
            <person name="Guyot R."/>
            <person name="Pietrella M."/>
            <person name="Zheng C."/>
            <person name="Alberti A."/>
            <person name="Anthony F."/>
            <person name="Aprea G."/>
            <person name="Aury J.M."/>
            <person name="Bento P."/>
            <person name="Bernard M."/>
            <person name="Bocs S."/>
            <person name="Campa C."/>
            <person name="Cenci A."/>
            <person name="Combes M.C."/>
            <person name="Crouzillat D."/>
            <person name="Da Silva C."/>
            <person name="Daddiego L."/>
            <person name="De Bellis F."/>
            <person name="Dussert S."/>
            <person name="Garsmeur O."/>
            <person name="Gayraud T."/>
            <person name="Guignon V."/>
            <person name="Jahn K."/>
            <person name="Jamilloux V."/>
            <person name="Joet T."/>
            <person name="Labadie K."/>
            <person name="Lan T."/>
            <person name="Leclercq J."/>
            <person name="Lepelley M."/>
            <person name="Leroy T."/>
            <person name="Li L.T."/>
            <person name="Librado P."/>
            <person name="Lopez L."/>
            <person name="Munoz A."/>
            <person name="Noel B."/>
            <person name="Pallavicini A."/>
            <person name="Perrotta G."/>
            <person name="Poncet V."/>
            <person name="Pot D."/>
            <person name="Priyono X."/>
            <person name="Rigoreau M."/>
            <person name="Rouard M."/>
            <person name="Rozas J."/>
            <person name="Tranchant-Dubreuil C."/>
            <person name="VanBuren R."/>
            <person name="Zhang Q."/>
            <person name="Andrade A.C."/>
            <person name="Argout X."/>
            <person name="Bertrand B."/>
            <person name="de Kochko A."/>
            <person name="Graziosi G."/>
            <person name="Henry R.J."/>
            <person name="Jayarama X."/>
            <person name="Ming R."/>
            <person name="Nagai C."/>
            <person name="Rounsley S."/>
            <person name="Sankoff D."/>
            <person name="Giuliano G."/>
            <person name="Albert V.A."/>
            <person name="Wincker P."/>
            <person name="Lashermes P."/>
        </authorList>
    </citation>
    <scope>NUCLEOTIDE SEQUENCE [LARGE SCALE GENOMIC DNA]</scope>
    <source>
        <strain evidence="3">cv. DH200-94</strain>
    </source>
</reference>
<dbReference type="OMA" id="HNANGEM"/>
<evidence type="ECO:0000313" key="3">
    <source>
        <dbReference type="Proteomes" id="UP000295252"/>
    </source>
</evidence>
<dbReference type="AlphaFoldDB" id="A0A068UH39"/>
<dbReference type="OrthoDB" id="777694at2759"/>
<feature type="domain" description="XS" evidence="1">
    <location>
        <begin position="110"/>
        <end position="231"/>
    </location>
</feature>
<dbReference type="InterPro" id="IPR005380">
    <property type="entry name" value="XS_domain"/>
</dbReference>
<proteinExistence type="predicted"/>
<dbReference type="PANTHER" id="PTHR46619">
    <property type="entry name" value="RNA RECOGNITION MOTIF XS DOMAIN PROTEIN-RELATED"/>
    <property type="match status" value="1"/>
</dbReference>
<dbReference type="EMBL" id="HG739108">
    <property type="protein sequence ID" value="CDP06963.1"/>
    <property type="molecule type" value="Genomic_DNA"/>
</dbReference>
<accession>A0A068UH39</accession>
<dbReference type="Proteomes" id="UP000295252">
    <property type="component" value="Chromosome I"/>
</dbReference>
<dbReference type="Gramene" id="CDP06963">
    <property type="protein sequence ID" value="CDP06963"/>
    <property type="gene ID" value="GSCOC_T00024024001"/>
</dbReference>
<dbReference type="InParanoid" id="A0A068UH39"/>
<name>A0A068UH39_COFCA</name>
<dbReference type="InterPro" id="IPR038588">
    <property type="entry name" value="XS_domain_sf"/>
</dbReference>
<keyword evidence="3" id="KW-1185">Reference proteome</keyword>
<dbReference type="PANTHER" id="PTHR46619:SF2">
    <property type="entry name" value="XS DOMAIN PROTEIN"/>
    <property type="match status" value="1"/>
</dbReference>
<organism evidence="2 3">
    <name type="scientific">Coffea canephora</name>
    <name type="common">Robusta coffee</name>
    <dbReference type="NCBI Taxonomy" id="49390"/>
    <lineage>
        <taxon>Eukaryota</taxon>
        <taxon>Viridiplantae</taxon>
        <taxon>Streptophyta</taxon>
        <taxon>Embryophyta</taxon>
        <taxon>Tracheophyta</taxon>
        <taxon>Spermatophyta</taxon>
        <taxon>Magnoliopsida</taxon>
        <taxon>eudicotyledons</taxon>
        <taxon>Gunneridae</taxon>
        <taxon>Pentapetalae</taxon>
        <taxon>asterids</taxon>
        <taxon>lamiids</taxon>
        <taxon>Gentianales</taxon>
        <taxon>Rubiaceae</taxon>
        <taxon>Ixoroideae</taxon>
        <taxon>Gardenieae complex</taxon>
        <taxon>Bertiereae - Coffeeae clade</taxon>
        <taxon>Coffeeae</taxon>
        <taxon>Coffea</taxon>
    </lineage>
</organism>
<gene>
    <name evidence="2" type="ORF">GSCOC_T00024024001</name>
</gene>
<dbReference type="Gene3D" id="3.30.70.2890">
    <property type="entry name" value="XS domain"/>
    <property type="match status" value="1"/>
</dbReference>
<sequence length="260" mass="29372">MSEDFKQLVNIAFFKFVKQLNDTPAKRRKYKERAISGSLKCIVCRSQEEFVGTEGLATHVFTSQEIGLRSRHLGFHKALCALMGWKSAEKPNVTWSPEKLSDVENLTLKEDLILWPPVVIIHNSTIGNKSPDQQVIISIEEFETKLREMGFGDKTKVYRGKPANQSVLVVEFAGRLSGLQEAERLHKVYAGNDHGRAELLRINQNGETVSAPVNNMENILYGYLGIAEDLDKLDFDAKRRRVVKSRKAIKDIAEASIKTQ</sequence>
<dbReference type="STRING" id="49390.A0A068UH39"/>